<keyword evidence="2" id="KW-1185">Reference proteome</keyword>
<protein>
    <submittedName>
        <fullName evidence="1">Uncharacterized protein</fullName>
    </submittedName>
</protein>
<accession>E2AJH4</accession>
<organism evidence="2">
    <name type="scientific">Camponotus floridanus</name>
    <name type="common">Florida carpenter ant</name>
    <dbReference type="NCBI Taxonomy" id="104421"/>
    <lineage>
        <taxon>Eukaryota</taxon>
        <taxon>Metazoa</taxon>
        <taxon>Ecdysozoa</taxon>
        <taxon>Arthropoda</taxon>
        <taxon>Hexapoda</taxon>
        <taxon>Insecta</taxon>
        <taxon>Pterygota</taxon>
        <taxon>Neoptera</taxon>
        <taxon>Endopterygota</taxon>
        <taxon>Hymenoptera</taxon>
        <taxon>Apocrita</taxon>
        <taxon>Aculeata</taxon>
        <taxon>Formicoidea</taxon>
        <taxon>Formicidae</taxon>
        <taxon>Formicinae</taxon>
        <taxon>Camponotus</taxon>
    </lineage>
</organism>
<dbReference type="AlphaFoldDB" id="E2AJH4"/>
<dbReference type="InParanoid" id="E2AJH4"/>
<evidence type="ECO:0000313" key="2">
    <source>
        <dbReference type="Proteomes" id="UP000000311"/>
    </source>
</evidence>
<proteinExistence type="predicted"/>
<reference evidence="1 2" key="1">
    <citation type="journal article" date="2010" name="Science">
        <title>Genomic comparison of the ants Camponotus floridanus and Harpegnathos saltator.</title>
        <authorList>
            <person name="Bonasio R."/>
            <person name="Zhang G."/>
            <person name="Ye C."/>
            <person name="Mutti N.S."/>
            <person name="Fang X."/>
            <person name="Qin N."/>
            <person name="Donahue G."/>
            <person name="Yang P."/>
            <person name="Li Q."/>
            <person name="Li C."/>
            <person name="Zhang P."/>
            <person name="Huang Z."/>
            <person name="Berger S.L."/>
            <person name="Reinberg D."/>
            <person name="Wang J."/>
            <person name="Liebig J."/>
        </authorList>
    </citation>
    <scope>NUCLEOTIDE SEQUENCE [LARGE SCALE GENOMIC DNA]</scope>
    <source>
        <strain evidence="2">C129</strain>
    </source>
</reference>
<sequence>MPLIGSPDGHVLEILDDVALDGYIRATSYIRAIAPPGSALVPLGEELLKDWQDRQIQQLAVRYGAVHLGDVHRGITCKQGRRDRSWTILRILTCVASAPKSSTRGVVLLAKTDKF</sequence>
<name>E2AJH4_CAMFO</name>
<evidence type="ECO:0000313" key="1">
    <source>
        <dbReference type="EMBL" id="EFN66369.1"/>
    </source>
</evidence>
<gene>
    <name evidence="1" type="ORF">EAG_07726</name>
</gene>
<dbReference type="EMBL" id="GL440027">
    <property type="protein sequence ID" value="EFN66369.1"/>
    <property type="molecule type" value="Genomic_DNA"/>
</dbReference>
<dbReference type="Proteomes" id="UP000000311">
    <property type="component" value="Unassembled WGS sequence"/>
</dbReference>